<feature type="transmembrane region" description="Helical" evidence="2">
    <location>
        <begin position="76"/>
        <end position="98"/>
    </location>
</feature>
<dbReference type="Proteomes" id="UP000485880">
    <property type="component" value="Unassembled WGS sequence"/>
</dbReference>
<proteinExistence type="predicted"/>
<evidence type="ECO:0000313" key="4">
    <source>
        <dbReference type="Proteomes" id="UP000485880"/>
    </source>
</evidence>
<evidence type="ECO:0008006" key="5">
    <source>
        <dbReference type="Google" id="ProtNLM"/>
    </source>
</evidence>
<keyword evidence="2" id="KW-1133">Transmembrane helix</keyword>
<evidence type="ECO:0000256" key="1">
    <source>
        <dbReference type="SAM" id="MobiDB-lite"/>
    </source>
</evidence>
<keyword evidence="2" id="KW-0472">Membrane</keyword>
<name>A0A8B6M1Y7_METTU</name>
<keyword evidence="2" id="KW-0812">Transmembrane</keyword>
<organism evidence="3 4">
    <name type="scientific">Methylocella tundrae</name>
    <dbReference type="NCBI Taxonomy" id="227605"/>
    <lineage>
        <taxon>Bacteria</taxon>
        <taxon>Pseudomonadati</taxon>
        <taxon>Pseudomonadota</taxon>
        <taxon>Alphaproteobacteria</taxon>
        <taxon>Hyphomicrobiales</taxon>
        <taxon>Beijerinckiaceae</taxon>
        <taxon>Methylocella</taxon>
    </lineage>
</organism>
<protein>
    <recommendedName>
        <fullName evidence="5">Lipopolysaccharide export system protein LptC</fullName>
    </recommendedName>
</protein>
<keyword evidence="4" id="KW-1185">Reference proteome</keyword>
<gene>
    <name evidence="3" type="ORF">MPC4_130048</name>
</gene>
<dbReference type="EMBL" id="CABFMQ020000035">
    <property type="protein sequence ID" value="VTZ49027.1"/>
    <property type="molecule type" value="Genomic_DNA"/>
</dbReference>
<reference evidence="3 4" key="1">
    <citation type="submission" date="2019-05" db="EMBL/GenBank/DDBJ databases">
        <authorList>
            <person name="Farhan Ul Haque M."/>
        </authorList>
    </citation>
    <scope>NUCLEOTIDE SEQUENCE [LARGE SCALE GENOMIC DNA]</scope>
    <source>
        <strain evidence="3">2</strain>
    </source>
</reference>
<comment type="caution">
    <text evidence="3">The sequence shown here is derived from an EMBL/GenBank/DDBJ whole genome shotgun (WGS) entry which is preliminary data.</text>
</comment>
<dbReference type="AlphaFoldDB" id="A0A8B6M1Y7"/>
<feature type="region of interest" description="Disordered" evidence="1">
    <location>
        <begin position="22"/>
        <end position="51"/>
    </location>
</feature>
<feature type="compositionally biased region" description="Basic and acidic residues" evidence="1">
    <location>
        <begin position="30"/>
        <end position="41"/>
    </location>
</feature>
<evidence type="ECO:0000313" key="3">
    <source>
        <dbReference type="EMBL" id="VTZ49027.1"/>
    </source>
</evidence>
<sequence length="272" mass="29110">MTLGDGGPSLLSENEAHRMTAVSGDTDWAASERIDDPRDSPGARGQGQLGQVLDLTESPWRGAFKAAGRHSARVRFLRRAIVGLCVVAVGVVLVVGLFDPFRRLPRNLTIGQVHVDGTRITVESPKITGFQKDGNPYEVTARAGIQDTTTPNIVELQGIDARIGLNDASTLQVIADHGVYDSLHDRLAMDGSAQIKNDVRYSIFMKTAQMDFKTGSLISKERVKVVLQGGVVAADQMDIENGGKVSFEGDIKSVIESGANEKGTATNPVVAE</sequence>
<evidence type="ECO:0000256" key="2">
    <source>
        <dbReference type="SAM" id="Phobius"/>
    </source>
</evidence>
<accession>A0A8B6M1Y7</accession>